<dbReference type="Proteomes" id="UP000030416">
    <property type="component" value="Unassembled WGS sequence"/>
</dbReference>
<gene>
    <name evidence="1" type="ORF">CD29_14005</name>
</gene>
<dbReference type="EMBL" id="JPVN01000016">
    <property type="protein sequence ID" value="KGR77758.1"/>
    <property type="molecule type" value="Genomic_DNA"/>
</dbReference>
<dbReference type="AlphaFoldDB" id="A0A0A3I512"/>
<name>A0A0A3I512_9BACL</name>
<proteinExistence type="predicted"/>
<dbReference type="PANTHER" id="PTHR17985">
    <property type="entry name" value="SER/THR-RICH PROTEIN T10 IN DGCR REGION"/>
    <property type="match status" value="1"/>
</dbReference>
<dbReference type="RefSeq" id="WP_036187834.1">
    <property type="nucleotide sequence ID" value="NZ_AVDA01000016.1"/>
</dbReference>
<protein>
    <recommendedName>
        <fullName evidence="3">NRDE family protein</fullName>
    </recommendedName>
</protein>
<dbReference type="eggNOG" id="COG3332">
    <property type="taxonomic scope" value="Bacteria"/>
</dbReference>
<dbReference type="OrthoDB" id="4380123at2"/>
<evidence type="ECO:0008006" key="3">
    <source>
        <dbReference type="Google" id="ProtNLM"/>
    </source>
</evidence>
<dbReference type="Pfam" id="PF05742">
    <property type="entry name" value="TANGO2"/>
    <property type="match status" value="1"/>
</dbReference>
<evidence type="ECO:0000313" key="1">
    <source>
        <dbReference type="EMBL" id="KGR77758.1"/>
    </source>
</evidence>
<comment type="caution">
    <text evidence="1">The sequence shown here is derived from an EMBL/GenBank/DDBJ whole genome shotgun (WGS) entry which is preliminary data.</text>
</comment>
<sequence length="255" mass="29441">MCLINFHFQNHPKYKLIVVANRDEEYKRPTKEAHFWEDEPTILAGRDLQQMGTWLGISKSGRFAALTNFRNPKLPNAPKSRGEIVKDYLTCYLDPIEFISNLKENRHQYGGYNILIGDGNELFHYNNIFDKSIKISPGTYSLSNCSLNTPWPKVKKGMKELNYLTSQSKSEIEIEQLFKLVSDRTTAPVEELPDTGVGLELEQLLSPMFIQMPHYGTRCSTVLLIDANNHVTFVERTYEDGEFLFDKKFEFTAQQ</sequence>
<accession>A0A0A3I512</accession>
<dbReference type="InterPro" id="IPR008551">
    <property type="entry name" value="TANGO2"/>
</dbReference>
<evidence type="ECO:0000313" key="2">
    <source>
        <dbReference type="Proteomes" id="UP000030416"/>
    </source>
</evidence>
<reference evidence="1 2" key="1">
    <citation type="submission" date="2014-02" db="EMBL/GenBank/DDBJ databases">
        <title>Draft genome sequence of Lysinibacillus manganicus DSM 26584T.</title>
        <authorList>
            <person name="Zhang F."/>
            <person name="Wang G."/>
            <person name="Zhang L."/>
        </authorList>
    </citation>
    <scope>NUCLEOTIDE SEQUENCE [LARGE SCALE GENOMIC DNA]</scope>
    <source>
        <strain evidence="1 2">DSM 26584</strain>
    </source>
</reference>
<dbReference type="PANTHER" id="PTHR17985:SF8">
    <property type="entry name" value="TRANSPORT AND GOLGI ORGANIZATION PROTEIN 2 HOMOLOG"/>
    <property type="match status" value="1"/>
</dbReference>
<organism evidence="1 2">
    <name type="scientific">Ureibacillus manganicus DSM 26584</name>
    <dbReference type="NCBI Taxonomy" id="1384049"/>
    <lineage>
        <taxon>Bacteria</taxon>
        <taxon>Bacillati</taxon>
        <taxon>Bacillota</taxon>
        <taxon>Bacilli</taxon>
        <taxon>Bacillales</taxon>
        <taxon>Caryophanaceae</taxon>
        <taxon>Ureibacillus</taxon>
    </lineage>
</organism>
<keyword evidence="2" id="KW-1185">Reference proteome</keyword>